<dbReference type="PANTHER" id="PTHR31304">
    <property type="entry name" value="LOB DOMAIN-CONTAINING PROTEIN 38"/>
    <property type="match status" value="1"/>
</dbReference>
<protein>
    <submittedName>
        <fullName evidence="2">Putative transcription factor AS2-LOB family</fullName>
    </submittedName>
</protein>
<name>A0A6A4NJ34_LUPAL</name>
<keyword evidence="3" id="KW-1185">Reference proteome</keyword>
<dbReference type="InterPro" id="IPR004883">
    <property type="entry name" value="LOB"/>
</dbReference>
<dbReference type="AlphaFoldDB" id="A0A6A4NJ34"/>
<reference evidence="3" key="1">
    <citation type="journal article" date="2020" name="Nat. Commun.">
        <title>Genome sequence of the cluster root forming white lupin.</title>
        <authorList>
            <person name="Hufnagel B."/>
            <person name="Marques A."/>
            <person name="Soriano A."/>
            <person name="Marques L."/>
            <person name="Divol F."/>
            <person name="Doumas P."/>
            <person name="Sallet E."/>
            <person name="Mancinotti D."/>
            <person name="Carrere S."/>
            <person name="Marande W."/>
            <person name="Arribat S."/>
            <person name="Keller J."/>
            <person name="Huneau C."/>
            <person name="Blein T."/>
            <person name="Aime D."/>
            <person name="Laguerre M."/>
            <person name="Taylor J."/>
            <person name="Schubert V."/>
            <person name="Nelson M."/>
            <person name="Geu-Flores F."/>
            <person name="Crespi M."/>
            <person name="Gallardo-Guerrero K."/>
            <person name="Delaux P.-M."/>
            <person name="Salse J."/>
            <person name="Berges H."/>
            <person name="Guyot R."/>
            <person name="Gouzy J."/>
            <person name="Peret B."/>
        </authorList>
    </citation>
    <scope>NUCLEOTIDE SEQUENCE [LARGE SCALE GENOMIC DNA]</scope>
    <source>
        <strain evidence="3">cv. Amiga</strain>
    </source>
</reference>
<dbReference type="GO" id="GO:0010468">
    <property type="term" value="P:regulation of gene expression"/>
    <property type="evidence" value="ECO:0007669"/>
    <property type="project" value="TreeGrafter"/>
</dbReference>
<proteinExistence type="inferred from homology"/>
<accession>A0A6A4NJ34</accession>
<comment type="similarity">
    <text evidence="1">Belongs to the LOB domain-containing protein family.</text>
</comment>
<evidence type="ECO:0000313" key="3">
    <source>
        <dbReference type="Proteomes" id="UP000447434"/>
    </source>
</evidence>
<dbReference type="PANTHER" id="PTHR31304:SF64">
    <property type="entry name" value="LOB DOMAIN-CONTAINING PROTEIN 42"/>
    <property type="match status" value="1"/>
</dbReference>
<dbReference type="Proteomes" id="UP000447434">
    <property type="component" value="Chromosome 21"/>
</dbReference>
<dbReference type="OrthoDB" id="1922547at2759"/>
<dbReference type="PROSITE" id="PS50891">
    <property type="entry name" value="LOB"/>
    <property type="match status" value="1"/>
</dbReference>
<evidence type="ECO:0000256" key="1">
    <source>
        <dbReference type="ARBA" id="ARBA00005474"/>
    </source>
</evidence>
<dbReference type="EMBL" id="WOCE01000021">
    <property type="protein sequence ID" value="KAE9589430.1"/>
    <property type="molecule type" value="Genomic_DNA"/>
</dbReference>
<gene>
    <name evidence="2" type="ORF">Lalb_Chr21g0308931</name>
</gene>
<comment type="caution">
    <text evidence="2">The sequence shown here is derived from an EMBL/GenBank/DDBJ whole genome shotgun (WGS) entry which is preliminary data.</text>
</comment>
<dbReference type="Pfam" id="PF03195">
    <property type="entry name" value="LOB"/>
    <property type="match status" value="1"/>
</dbReference>
<evidence type="ECO:0000313" key="2">
    <source>
        <dbReference type="EMBL" id="KAE9589430.1"/>
    </source>
</evidence>
<organism evidence="2 3">
    <name type="scientific">Lupinus albus</name>
    <name type="common">White lupine</name>
    <name type="synonym">Lupinus termis</name>
    <dbReference type="NCBI Taxonomy" id="3870"/>
    <lineage>
        <taxon>Eukaryota</taxon>
        <taxon>Viridiplantae</taxon>
        <taxon>Streptophyta</taxon>
        <taxon>Embryophyta</taxon>
        <taxon>Tracheophyta</taxon>
        <taxon>Spermatophyta</taxon>
        <taxon>Magnoliopsida</taxon>
        <taxon>eudicotyledons</taxon>
        <taxon>Gunneridae</taxon>
        <taxon>Pentapetalae</taxon>
        <taxon>rosids</taxon>
        <taxon>fabids</taxon>
        <taxon>Fabales</taxon>
        <taxon>Fabaceae</taxon>
        <taxon>Papilionoideae</taxon>
        <taxon>50 kb inversion clade</taxon>
        <taxon>genistoids sensu lato</taxon>
        <taxon>core genistoids</taxon>
        <taxon>Genisteae</taxon>
        <taxon>Lupinus</taxon>
    </lineage>
</organism>
<sequence>MRMSCNGCRTLRKACNDDCVIRPCLEWINSSESQANATMFLAKFYGRTALTNLISAAPEDLRPDVFKSLLHEACGRLVNPTYGLIGLAWTGGLGQCEAAVEAVLNGSSIDGVEAFDSDATGINYAGAANVIAACDIQHVPRVRNMGERTRFKRVQTMKNPTTQEAVVDSHRNENMETVDQPLNQAAVENEHNLELTLAFPG</sequence>